<keyword evidence="1" id="KW-0472">Membrane</keyword>
<organism evidence="3 4">
    <name type="scientific">Xanthomonas nasturtii</name>
    <dbReference type="NCBI Taxonomy" id="1843581"/>
    <lineage>
        <taxon>Bacteria</taxon>
        <taxon>Pseudomonadati</taxon>
        <taxon>Pseudomonadota</taxon>
        <taxon>Gammaproteobacteria</taxon>
        <taxon>Lysobacterales</taxon>
        <taxon>Lysobacteraceae</taxon>
        <taxon>Xanthomonas</taxon>
    </lineage>
</organism>
<dbReference type="AlphaFoldDB" id="A0A3E1KGA5"/>
<dbReference type="Proteomes" id="UP001167357">
    <property type="component" value="Unassembled WGS sequence"/>
</dbReference>
<dbReference type="Proteomes" id="UP000259570">
    <property type="component" value="Unassembled WGS sequence"/>
</dbReference>
<dbReference type="OrthoDB" id="5955493at2"/>
<evidence type="ECO:0000313" key="3">
    <source>
        <dbReference type="EMBL" id="RFF37638.1"/>
    </source>
</evidence>
<dbReference type="InterPro" id="IPR009339">
    <property type="entry name" value="DUF998"/>
</dbReference>
<dbReference type="STRING" id="1843581.A7D16_13165"/>
<evidence type="ECO:0000313" key="4">
    <source>
        <dbReference type="Proteomes" id="UP000259570"/>
    </source>
</evidence>
<feature type="transmembrane region" description="Helical" evidence="1">
    <location>
        <begin position="196"/>
        <end position="216"/>
    </location>
</feature>
<feature type="transmembrane region" description="Helical" evidence="1">
    <location>
        <begin position="103"/>
        <end position="121"/>
    </location>
</feature>
<keyword evidence="1" id="KW-0812">Transmembrane</keyword>
<feature type="transmembrane region" description="Helical" evidence="1">
    <location>
        <begin position="133"/>
        <end position="155"/>
    </location>
</feature>
<keyword evidence="1" id="KW-1133">Transmembrane helix</keyword>
<protein>
    <submittedName>
        <fullName evidence="3">DUF998 domain-containing protein</fullName>
    </submittedName>
</protein>
<feature type="transmembrane region" description="Helical" evidence="1">
    <location>
        <begin position="167"/>
        <end position="190"/>
    </location>
</feature>
<comment type="caution">
    <text evidence="3">The sequence shown here is derived from an EMBL/GenBank/DDBJ whole genome shotgun (WGS) entry which is preliminary data.</text>
</comment>
<evidence type="ECO:0000256" key="1">
    <source>
        <dbReference type="SAM" id="Phobius"/>
    </source>
</evidence>
<keyword evidence="5" id="KW-1185">Reference proteome</keyword>
<evidence type="ECO:0000313" key="2">
    <source>
        <dbReference type="EMBL" id="MCL1549941.1"/>
    </source>
</evidence>
<accession>A0A3E1KGA5</accession>
<reference evidence="3 4" key="1">
    <citation type="submission" date="2018-08" db="EMBL/GenBank/DDBJ databases">
        <title>Genome sequencing of X. nasturtii WHRI 8984.</title>
        <authorList>
            <person name="Studholme D.J."/>
            <person name="Mchugh J."/>
            <person name="Vicente J."/>
        </authorList>
    </citation>
    <scope>NUCLEOTIDE SEQUENCE [LARGE SCALE GENOMIC DNA]</scope>
    <source>
        <strain evidence="3 4">WHRI 8984</strain>
    </source>
</reference>
<gene>
    <name evidence="3" type="ORF">DZD52_15825</name>
    <name evidence="2" type="ORF">M3O51_01055</name>
</gene>
<proteinExistence type="predicted"/>
<reference evidence="2" key="2">
    <citation type="submission" date="2022-04" db="EMBL/GenBank/DDBJ databases">
        <title>Genomic comparison of 19 strains of Xanthomonas nasturtii, a newly emerging watercress pathogen.</title>
        <authorList>
            <person name="Harrison J."/>
            <person name="Greer S."/>
            <person name="Hussain R."/>
            <person name="Lascelles D."/>
            <person name="Roberts M."/>
            <person name="Carter B."/>
            <person name="Bryning A."/>
            <person name="Carroll S."/>
            <person name="Aspin A."/>
            <person name="Cruz L."/>
            <person name="Cruz J."/>
            <person name="Grant M."/>
            <person name="Vicente J."/>
            <person name="Studholme D.J."/>
        </authorList>
    </citation>
    <scope>NUCLEOTIDE SEQUENCE</scope>
    <source>
        <strain evidence="2">10016B</strain>
    </source>
</reference>
<feature type="transmembrane region" description="Helical" evidence="1">
    <location>
        <begin position="21"/>
        <end position="47"/>
    </location>
</feature>
<dbReference type="Pfam" id="PF06197">
    <property type="entry name" value="DUF998"/>
    <property type="match status" value="1"/>
</dbReference>
<dbReference type="EMBL" id="QUZM01000036">
    <property type="protein sequence ID" value="RFF37638.1"/>
    <property type="molecule type" value="Genomic_DNA"/>
</dbReference>
<evidence type="ECO:0000313" key="5">
    <source>
        <dbReference type="Proteomes" id="UP001167357"/>
    </source>
</evidence>
<name>A0A3E1KGA5_9XANT</name>
<dbReference type="GeneID" id="97210921"/>
<sequence length="235" mass="25779">MLHQQDFPTFAHTARTRPPRWSGYAGSIAAVSGVAFIGLVLVLQWLRRDLWWVEAQLSAYLHGPHGLLLRTAYCLLAASMAWLALGLYAALVPAARSRTVLGLFWMAAVGLCLVSIGDSWMPELAPEAAKMVHVLSADMTFLCVIAAVLLQSWYLRRDPLWRAQFPAAFVLGCAAFAVLLFHVTVTSAPLGISQKIAIVLIVVWMVRAGSWLAHCVRDGAARLPHSRDNARVNQP</sequence>
<feature type="transmembrane region" description="Helical" evidence="1">
    <location>
        <begin position="67"/>
        <end position="91"/>
    </location>
</feature>
<dbReference type="RefSeq" id="WP_064631463.1">
    <property type="nucleotide sequence ID" value="NZ_CP142004.2"/>
</dbReference>
<dbReference type="EMBL" id="JAMBED010000001">
    <property type="protein sequence ID" value="MCL1549941.1"/>
    <property type="molecule type" value="Genomic_DNA"/>
</dbReference>